<keyword evidence="2" id="KW-1185">Reference proteome</keyword>
<keyword evidence="1" id="KW-0378">Hydrolase</keyword>
<comment type="caution">
    <text evidence="1">The sequence shown here is derived from an EMBL/GenBank/DDBJ whole genome shotgun (WGS) entry which is preliminary data.</text>
</comment>
<gene>
    <name evidence="1" type="ORF">GJ699_18980</name>
</gene>
<dbReference type="Gene3D" id="3.40.50.1820">
    <property type="entry name" value="alpha/beta hydrolase"/>
    <property type="match status" value="1"/>
</dbReference>
<proteinExistence type="predicted"/>
<dbReference type="AlphaFoldDB" id="A0A6I2L2F9"/>
<evidence type="ECO:0000313" key="1">
    <source>
        <dbReference type="EMBL" id="MRW92083.1"/>
    </source>
</evidence>
<organism evidence="1 2">
    <name type="scientific">Duganella guangzhouensis</name>
    <dbReference type="NCBI Taxonomy" id="2666084"/>
    <lineage>
        <taxon>Bacteria</taxon>
        <taxon>Pseudomonadati</taxon>
        <taxon>Pseudomonadota</taxon>
        <taxon>Betaproteobacteria</taxon>
        <taxon>Burkholderiales</taxon>
        <taxon>Oxalobacteraceae</taxon>
        <taxon>Telluria group</taxon>
        <taxon>Duganella</taxon>
    </lineage>
</organism>
<dbReference type="GO" id="GO:0016787">
    <property type="term" value="F:hydrolase activity"/>
    <property type="evidence" value="ECO:0007669"/>
    <property type="project" value="UniProtKB-KW"/>
</dbReference>
<accession>A0A6I2L2F9</accession>
<dbReference type="Proteomes" id="UP000433309">
    <property type="component" value="Unassembled WGS sequence"/>
</dbReference>
<dbReference type="SUPFAM" id="SSF53474">
    <property type="entry name" value="alpha/beta-Hydrolases"/>
    <property type="match status" value="1"/>
</dbReference>
<evidence type="ECO:0000313" key="2">
    <source>
        <dbReference type="Proteomes" id="UP000433309"/>
    </source>
</evidence>
<protein>
    <submittedName>
        <fullName evidence="1">Alpha/beta hydrolase</fullName>
    </submittedName>
</protein>
<reference evidence="1 2" key="1">
    <citation type="submission" date="2019-11" db="EMBL/GenBank/DDBJ databases">
        <title>Novel species isolated from a subtropical stream in China.</title>
        <authorList>
            <person name="Lu H."/>
        </authorList>
    </citation>
    <scope>NUCLEOTIDE SEQUENCE [LARGE SCALE GENOMIC DNA]</scope>
    <source>
        <strain evidence="1 2">FT80W</strain>
    </source>
</reference>
<name>A0A6I2L2F9_9BURK</name>
<sequence>MDPSIKATFVHLAPGVPAVLYQPVQPGAKSHIGLFVMHADGDYLEFSACTELSKRGYSVLCANNSSSKSFNFNDGILDDILLQTKAGVSYLKKAQGINKVVLFGHSGGATIMTAYQAIAERGLAFCQGSGYIHKCPDKLAGLPAADGVVLADANWGQAEMVLLSIDPSVVDETSGMKSNPAFDLKNPKNGYRPDGAQYSPEFIRKYQAAVSRRANQLLKTAQDRLAAIEAGKGKYADDEAFIVPGAFVGANKMFPEDPRLLSRSRKAWPLLHGDGSVSTEIIHSVRVPESPPMKLTSFKFGALKTTVRNYLSSYAIRTTADFGYDEDSIRGVEWRSTYASPPGNAEGISVPFLALGMTGHWEGLAAEIIYDKTASADKSLAFVEGADHVYRPCTKCEKTPGQFGDTVKTTYDYVDGWLSKAGRF</sequence>
<dbReference type="EMBL" id="WKJK01000009">
    <property type="protein sequence ID" value="MRW92083.1"/>
    <property type="molecule type" value="Genomic_DNA"/>
</dbReference>
<dbReference type="InterPro" id="IPR029058">
    <property type="entry name" value="AB_hydrolase_fold"/>
</dbReference>